<feature type="compositionally biased region" description="Low complexity" evidence="1">
    <location>
        <begin position="916"/>
        <end position="930"/>
    </location>
</feature>
<evidence type="ECO:0000313" key="4">
    <source>
        <dbReference type="Proteomes" id="UP001186944"/>
    </source>
</evidence>
<feature type="compositionally biased region" description="Basic and acidic residues" evidence="1">
    <location>
        <begin position="461"/>
        <end position="537"/>
    </location>
</feature>
<evidence type="ECO:0000256" key="1">
    <source>
        <dbReference type="SAM" id="MobiDB-lite"/>
    </source>
</evidence>
<feature type="compositionally biased region" description="Low complexity" evidence="1">
    <location>
        <begin position="781"/>
        <end position="794"/>
    </location>
</feature>
<dbReference type="PANTHER" id="PTHR14435:SF2">
    <property type="entry name" value="ZINC FINGER PROTEIN 106"/>
    <property type="match status" value="1"/>
</dbReference>
<feature type="region of interest" description="Disordered" evidence="1">
    <location>
        <begin position="952"/>
        <end position="1063"/>
    </location>
</feature>
<feature type="region of interest" description="Disordered" evidence="1">
    <location>
        <begin position="661"/>
        <end position="816"/>
    </location>
</feature>
<feature type="region of interest" description="Disordered" evidence="1">
    <location>
        <begin position="348"/>
        <end position="648"/>
    </location>
</feature>
<evidence type="ECO:0000259" key="2">
    <source>
        <dbReference type="PROSITE" id="PS00028"/>
    </source>
</evidence>
<feature type="compositionally biased region" description="Basic and acidic residues" evidence="1">
    <location>
        <begin position="661"/>
        <end position="676"/>
    </location>
</feature>
<feature type="region of interest" description="Disordered" evidence="1">
    <location>
        <begin position="222"/>
        <end position="248"/>
    </location>
</feature>
<name>A0AA89BYT0_PINIB</name>
<feature type="compositionally biased region" description="Basic and acidic residues" evidence="1">
    <location>
        <begin position="723"/>
        <end position="739"/>
    </location>
</feature>
<dbReference type="GO" id="GO:0005829">
    <property type="term" value="C:cytosol"/>
    <property type="evidence" value="ECO:0007669"/>
    <property type="project" value="TreeGrafter"/>
</dbReference>
<dbReference type="Proteomes" id="UP001186944">
    <property type="component" value="Unassembled WGS sequence"/>
</dbReference>
<dbReference type="GO" id="GO:0017124">
    <property type="term" value="F:SH3 domain binding"/>
    <property type="evidence" value="ECO:0007669"/>
    <property type="project" value="TreeGrafter"/>
</dbReference>
<feature type="compositionally biased region" description="Basic and acidic residues" evidence="1">
    <location>
        <begin position="1027"/>
        <end position="1038"/>
    </location>
</feature>
<dbReference type="GO" id="GO:0016020">
    <property type="term" value="C:membrane"/>
    <property type="evidence" value="ECO:0007669"/>
    <property type="project" value="TreeGrafter"/>
</dbReference>
<dbReference type="InterPro" id="IPR013087">
    <property type="entry name" value="Znf_C2H2_type"/>
</dbReference>
<reference evidence="3" key="1">
    <citation type="submission" date="2019-08" db="EMBL/GenBank/DDBJ databases">
        <title>The improved chromosome-level genome for the pearl oyster Pinctada fucata martensii using PacBio sequencing and Hi-C.</title>
        <authorList>
            <person name="Zheng Z."/>
        </authorList>
    </citation>
    <scope>NUCLEOTIDE SEQUENCE</scope>
    <source>
        <strain evidence="3">ZZ-2019</strain>
        <tissue evidence="3">Adductor muscle</tissue>
    </source>
</reference>
<feature type="compositionally biased region" description="Basic and acidic residues" evidence="1">
    <location>
        <begin position="384"/>
        <end position="416"/>
    </location>
</feature>
<dbReference type="PROSITE" id="PS00028">
    <property type="entry name" value="ZINC_FINGER_C2H2_1"/>
    <property type="match status" value="1"/>
</dbReference>
<feature type="domain" description="C2H2-type" evidence="2">
    <location>
        <begin position="72"/>
        <end position="94"/>
    </location>
</feature>
<comment type="caution">
    <text evidence="3">The sequence shown here is derived from an EMBL/GenBank/DDBJ whole genome shotgun (WGS) entry which is preliminary data.</text>
</comment>
<dbReference type="GO" id="GO:0003723">
    <property type="term" value="F:RNA binding"/>
    <property type="evidence" value="ECO:0007669"/>
    <property type="project" value="InterPro"/>
</dbReference>
<feature type="compositionally biased region" description="Polar residues" evidence="1">
    <location>
        <begin position="992"/>
        <end position="1003"/>
    </location>
</feature>
<protein>
    <recommendedName>
        <fullName evidence="2">C2H2-type domain-containing protein</fullName>
    </recommendedName>
</protein>
<gene>
    <name evidence="3" type="ORF">FSP39_005401</name>
</gene>
<proteinExistence type="predicted"/>
<feature type="compositionally biased region" description="Basic and acidic residues" evidence="1">
    <location>
        <begin position="563"/>
        <end position="573"/>
    </location>
</feature>
<feature type="compositionally biased region" description="Low complexity" evidence="1">
    <location>
        <begin position="1010"/>
        <end position="1021"/>
    </location>
</feature>
<dbReference type="InterPro" id="IPR042622">
    <property type="entry name" value="Znf106"/>
</dbReference>
<feature type="compositionally biased region" description="Polar residues" evidence="1">
    <location>
        <begin position="353"/>
        <end position="368"/>
    </location>
</feature>
<feature type="compositionally biased region" description="Low complexity" evidence="1">
    <location>
        <begin position="586"/>
        <end position="599"/>
    </location>
</feature>
<dbReference type="PANTHER" id="PTHR14435">
    <property type="entry name" value="ZINC FINGER PROTEIN 106"/>
    <property type="match status" value="1"/>
</dbReference>
<feature type="compositionally biased region" description="Low complexity" evidence="1">
    <location>
        <begin position="682"/>
        <end position="701"/>
    </location>
</feature>
<organism evidence="3 4">
    <name type="scientific">Pinctada imbricata</name>
    <name type="common">Atlantic pearl-oyster</name>
    <name type="synonym">Pinctada martensii</name>
    <dbReference type="NCBI Taxonomy" id="66713"/>
    <lineage>
        <taxon>Eukaryota</taxon>
        <taxon>Metazoa</taxon>
        <taxon>Spiralia</taxon>
        <taxon>Lophotrochozoa</taxon>
        <taxon>Mollusca</taxon>
        <taxon>Bivalvia</taxon>
        <taxon>Autobranchia</taxon>
        <taxon>Pteriomorphia</taxon>
        <taxon>Pterioida</taxon>
        <taxon>Pterioidea</taxon>
        <taxon>Pteriidae</taxon>
        <taxon>Pinctada</taxon>
    </lineage>
</organism>
<dbReference type="EMBL" id="VSWD01000009">
    <property type="protein sequence ID" value="KAK3092652.1"/>
    <property type="molecule type" value="Genomic_DNA"/>
</dbReference>
<sequence length="1122" mass="127705">MKGEALFDLSFMVIGLIEAKLLTKNCKNRSELSARPVVTSNKKPKDMESTEMDISVSEEMDVSVSQKPDFSCELCKISYTSESELNEHNWSLMHHIKLEKKKKGSIHNCTLCFTTSSNIIEYGKHLNGDKHKRAIEDNRRQKDEEDLLMGKNILFAKLKQKEADSANKVKESEAKKVDSMETQDSWLKYDKNQRFNQNRNAGQKSRPFRGKFFRGHQRSFSNPIPVISNHQPQYNQNKNTCDGNRNSWNNWNRQENYDSQYGWQDSWSNQGQHFDSYNNVDYSQDFEWNNFSGQQGYSFDLETYEMENSRMNNSFENPNYHRSLDKFLASPLLPPPDQQRQYEDFLPPEALPNFSSRGNKDNTINRNKSYGDDELDHFPSQLSKDYDRDRGSQRRERDRSSDRGEKEVFKTPEPVRSRSRISQDENSPEDSTGQKRRRSNEGHQSRKERRYDSPSQSPSRDFLKDSPRDVGRGRYYQNEESRWSGERSRRDGSEERPSSYSDSRHRNSSYSDRRQKESRKDSTRYQNDGKRSVRFSDEVLSESSKVTDEADSTTDIDSSSKSTSRERKLEKKKSTGGIMKKKKSVRSPSSSPRLSPTSGRKSKSRVDEGSSVLEKAEKLCKELRDKREKAKKEREKKERQKKFEKQEEINEQLRALSERSKEYVKGHVSAEEEKLSNIDTMSDSGRSVSSSVISDNCSSMSTDQGIEKIRKNIEQSVVTPVSDSDKSGKSQSGSRKDSSPEALIGGKIIPETSKKKSSKDKDKTKTSKESADKVESEKSKSTSTGEKQSQTSTSKSKEKEGLSTESLLKMVNSPRSRKERLKLAEMLRSYASSHNRLSMPRFNLQLSGMYDKLETQMEDLHLEELSPDVQLQIAQLIEADIKPDINELEMALFRDSTKATADISKELHRTDSNEISSTTPTSTSSVSTKKSTLLDQAVDQFQELNAILENENRRRSRTLSGGEDHTPVVNSGRSPLSVDNVHIKQEPMDSGYENSSSGLQSGSDKGLDYGGSAVVSSSGVSDMDTGEAPRDEIGEKNQNDPPTSTIPSGDVSAPPSVSSSHSAESIFDTMYDMSVKEETIRNELKDVYGQIDYLKKVIEEASIQLNRYTEKKIRVSVISDVT</sequence>
<feature type="region of interest" description="Disordered" evidence="1">
    <location>
        <begin position="906"/>
        <end position="930"/>
    </location>
</feature>
<feature type="compositionally biased region" description="Low complexity" evidence="1">
    <location>
        <begin position="1051"/>
        <end position="1063"/>
    </location>
</feature>
<dbReference type="AlphaFoldDB" id="A0AA89BYT0"/>
<feature type="compositionally biased region" description="Basic and acidic residues" evidence="1">
    <location>
        <begin position="439"/>
        <end position="452"/>
    </location>
</feature>
<accession>A0AA89BYT0</accession>
<evidence type="ECO:0000313" key="3">
    <source>
        <dbReference type="EMBL" id="KAK3092652.1"/>
    </source>
</evidence>
<keyword evidence="4" id="KW-1185">Reference proteome</keyword>
<feature type="compositionally biased region" description="Basic and acidic residues" evidence="1">
    <location>
        <begin position="759"/>
        <end position="780"/>
    </location>
</feature>
<feature type="compositionally biased region" description="Basic and acidic residues" evidence="1">
    <location>
        <begin position="604"/>
        <end position="648"/>
    </location>
</feature>